<dbReference type="AlphaFoldDB" id="A0A835IGC0"/>
<sequence>MLAIRELLYCRSCSRSWQVATCAAIIIAIRINRSREYKMHNVEGDGNSLPISTAYDYVFDIPDDTPENLPNMSPPMLALRSPPSVRHGTAGNSNKIISSTRRARNPVTAKTYTVAELQSATNSFSKNHLLGVGSRFCFQSRVS</sequence>
<dbReference type="Proteomes" id="UP000631114">
    <property type="component" value="Unassembled WGS sequence"/>
</dbReference>
<comment type="caution">
    <text evidence="1">The sequence shown here is derived from an EMBL/GenBank/DDBJ whole genome shotgun (WGS) entry which is preliminary data.</text>
</comment>
<evidence type="ECO:0000313" key="1">
    <source>
        <dbReference type="EMBL" id="KAF9617196.1"/>
    </source>
</evidence>
<evidence type="ECO:0000313" key="2">
    <source>
        <dbReference type="Proteomes" id="UP000631114"/>
    </source>
</evidence>
<proteinExistence type="predicted"/>
<gene>
    <name evidence="1" type="ORF">IFM89_035078</name>
</gene>
<dbReference type="EMBL" id="JADFTS010000003">
    <property type="protein sequence ID" value="KAF9617196.1"/>
    <property type="molecule type" value="Genomic_DNA"/>
</dbReference>
<protein>
    <submittedName>
        <fullName evidence="1">Uncharacterized protein</fullName>
    </submittedName>
</protein>
<organism evidence="1 2">
    <name type="scientific">Coptis chinensis</name>
    <dbReference type="NCBI Taxonomy" id="261450"/>
    <lineage>
        <taxon>Eukaryota</taxon>
        <taxon>Viridiplantae</taxon>
        <taxon>Streptophyta</taxon>
        <taxon>Embryophyta</taxon>
        <taxon>Tracheophyta</taxon>
        <taxon>Spermatophyta</taxon>
        <taxon>Magnoliopsida</taxon>
        <taxon>Ranunculales</taxon>
        <taxon>Ranunculaceae</taxon>
        <taxon>Coptidoideae</taxon>
        <taxon>Coptis</taxon>
    </lineage>
</organism>
<name>A0A835IGC0_9MAGN</name>
<reference evidence="1 2" key="1">
    <citation type="submission" date="2020-10" db="EMBL/GenBank/DDBJ databases">
        <title>The Coptis chinensis genome and diversification of protoberbering-type alkaloids.</title>
        <authorList>
            <person name="Wang B."/>
            <person name="Shu S."/>
            <person name="Song C."/>
            <person name="Liu Y."/>
        </authorList>
    </citation>
    <scope>NUCLEOTIDE SEQUENCE [LARGE SCALE GENOMIC DNA]</scope>
    <source>
        <strain evidence="1">HL-2020</strain>
        <tissue evidence="1">Leaf</tissue>
    </source>
</reference>
<keyword evidence="2" id="KW-1185">Reference proteome</keyword>
<accession>A0A835IGC0</accession>